<keyword evidence="6" id="KW-1185">Reference proteome</keyword>
<dbReference type="SUPFAM" id="SSF53901">
    <property type="entry name" value="Thiolase-like"/>
    <property type="match status" value="1"/>
</dbReference>
<evidence type="ECO:0000256" key="2">
    <source>
        <dbReference type="ARBA" id="ARBA00023315"/>
    </source>
</evidence>
<dbReference type="GO" id="GO:0004315">
    <property type="term" value="F:3-oxoacyl-[acyl-carrier-protein] synthase activity"/>
    <property type="evidence" value="ECO:0007669"/>
    <property type="project" value="InterPro"/>
</dbReference>
<dbReference type="Pfam" id="PF08545">
    <property type="entry name" value="ACP_syn_III"/>
    <property type="match status" value="1"/>
</dbReference>
<dbReference type="GO" id="GO:0044550">
    <property type="term" value="P:secondary metabolite biosynthetic process"/>
    <property type="evidence" value="ECO:0007669"/>
    <property type="project" value="TreeGrafter"/>
</dbReference>
<evidence type="ECO:0000259" key="4">
    <source>
        <dbReference type="Pfam" id="PF08545"/>
    </source>
</evidence>
<feature type="domain" description="Beta-ketoacyl-[acyl-carrier-protein] synthase III N-terminal" evidence="4">
    <location>
        <begin position="116"/>
        <end position="193"/>
    </location>
</feature>
<dbReference type="Gene3D" id="3.40.47.10">
    <property type="match status" value="1"/>
</dbReference>
<keyword evidence="2" id="KW-0012">Acyltransferase</keyword>
<dbReference type="Pfam" id="PF08541">
    <property type="entry name" value="ACP_syn_III_C"/>
    <property type="match status" value="1"/>
</dbReference>
<comment type="caution">
    <text evidence="5">The sequence shown here is derived from an EMBL/GenBank/DDBJ whole genome shotgun (WGS) entry which is preliminary data.</text>
</comment>
<feature type="domain" description="Beta-ketoacyl-[acyl-carrier-protein] synthase III C-terminal" evidence="3">
    <location>
        <begin position="255"/>
        <end position="343"/>
    </location>
</feature>
<dbReference type="InterPro" id="IPR016039">
    <property type="entry name" value="Thiolase-like"/>
</dbReference>
<gene>
    <name evidence="5" type="ORF">G0Q06_04105</name>
</gene>
<sequence>MGLLRISGVRIGGLVTVVPKNEVSLSDEAYLFDNNHAQIDRLKATIGLDKRRVAPPGMTANDMAEAAVRKLLEETETDPESIDGIFMVTQTPDYLQPGNAVLLQGRIGLPTTCAAMDFNLGCSGYVYGLWAAHSFIAGGGLKRVILVVGDTISQIVSKDDRALRPLFGDAACATLLEADPSAPEALFDLQSDGTGYESLWQPGGAFREPWSVESAEVKTLGEGIQRSRCNLHMDGAEIFNFSLKVEPKAISDMFAATAWEPESVEGVVFHQANRYIIDNIRRRLKLPPEQVPSGTVERFGNQSSASIPATLTDHYGDKLTKASHRFFLSGFGVGLSWATCAVELPPLACNSLLEI</sequence>
<dbReference type="InterPro" id="IPR013747">
    <property type="entry name" value="ACP_syn_III_C"/>
</dbReference>
<dbReference type="AlphaFoldDB" id="A0A6B2LZX3"/>
<dbReference type="Proteomes" id="UP000478417">
    <property type="component" value="Unassembled WGS sequence"/>
</dbReference>
<accession>A0A6B2LZX3</accession>
<dbReference type="PANTHER" id="PTHR34069:SF2">
    <property type="entry name" value="BETA-KETOACYL-[ACYL-CARRIER-PROTEIN] SYNTHASE III"/>
    <property type="match status" value="1"/>
</dbReference>
<dbReference type="CDD" id="cd00830">
    <property type="entry name" value="KAS_III"/>
    <property type="match status" value="1"/>
</dbReference>
<evidence type="ECO:0000256" key="1">
    <source>
        <dbReference type="ARBA" id="ARBA00022679"/>
    </source>
</evidence>
<dbReference type="InterPro" id="IPR013751">
    <property type="entry name" value="ACP_syn_III_N"/>
</dbReference>
<evidence type="ECO:0000313" key="6">
    <source>
        <dbReference type="Proteomes" id="UP000478417"/>
    </source>
</evidence>
<evidence type="ECO:0000313" key="5">
    <source>
        <dbReference type="EMBL" id="NDV61626.1"/>
    </source>
</evidence>
<protein>
    <submittedName>
        <fullName evidence="5">Ketoacyl-ACP synthase III</fullName>
    </submittedName>
</protein>
<keyword evidence="1" id="KW-0808">Transferase</keyword>
<reference evidence="5 6" key="1">
    <citation type="submission" date="2020-02" db="EMBL/GenBank/DDBJ databases">
        <title>Albibacoteraceae fam. nov., the first described family within the subdivision 4 Verrucomicrobia.</title>
        <authorList>
            <person name="Xi F."/>
        </authorList>
    </citation>
    <scope>NUCLEOTIDE SEQUENCE [LARGE SCALE GENOMIC DNA]</scope>
    <source>
        <strain evidence="5 6">CK1056</strain>
    </source>
</reference>
<dbReference type="PANTHER" id="PTHR34069">
    <property type="entry name" value="3-OXOACYL-[ACYL-CARRIER-PROTEIN] SYNTHASE 3"/>
    <property type="match status" value="1"/>
</dbReference>
<dbReference type="RefSeq" id="WP_163962727.1">
    <property type="nucleotide sequence ID" value="NZ_JAAGNX010000001.1"/>
</dbReference>
<organism evidence="5 6">
    <name type="scientific">Oceanipulchritudo coccoides</name>
    <dbReference type="NCBI Taxonomy" id="2706888"/>
    <lineage>
        <taxon>Bacteria</taxon>
        <taxon>Pseudomonadati</taxon>
        <taxon>Verrucomicrobiota</taxon>
        <taxon>Opitutia</taxon>
        <taxon>Puniceicoccales</taxon>
        <taxon>Oceanipulchritudinaceae</taxon>
        <taxon>Oceanipulchritudo</taxon>
    </lineage>
</organism>
<name>A0A6B2LZX3_9BACT</name>
<proteinExistence type="predicted"/>
<dbReference type="EMBL" id="JAAGNX010000001">
    <property type="protein sequence ID" value="NDV61626.1"/>
    <property type="molecule type" value="Genomic_DNA"/>
</dbReference>
<evidence type="ECO:0000259" key="3">
    <source>
        <dbReference type="Pfam" id="PF08541"/>
    </source>
</evidence>
<dbReference type="GO" id="GO:0006633">
    <property type="term" value="P:fatty acid biosynthetic process"/>
    <property type="evidence" value="ECO:0007669"/>
    <property type="project" value="InterPro"/>
</dbReference>